<evidence type="ECO:0000259" key="2">
    <source>
        <dbReference type="Pfam" id="PF10566"/>
    </source>
</evidence>
<dbReference type="PANTHER" id="PTHR35803">
    <property type="entry name" value="GLUCAN 1,4-ALPHA-GLUCOSIDASE SUSB-RELATED"/>
    <property type="match status" value="1"/>
</dbReference>
<keyword evidence="5" id="KW-0378">Hydrolase</keyword>
<dbReference type="InterPro" id="IPR029486">
    <property type="entry name" value="GH97_N"/>
</dbReference>
<evidence type="ECO:0000256" key="1">
    <source>
        <dbReference type="SAM" id="SignalP"/>
    </source>
</evidence>
<reference evidence="5 6" key="1">
    <citation type="submission" date="2019-06" db="EMBL/GenBank/DDBJ databases">
        <authorList>
            <person name="Lee I."/>
            <person name="Jang G.I."/>
            <person name="Hwang C.Y."/>
        </authorList>
    </citation>
    <scope>NUCLEOTIDE SEQUENCE [LARGE SCALE GENOMIC DNA]</scope>
    <source>
        <strain evidence="5 6">PAMC 28131</strain>
    </source>
</reference>
<accession>A0A501XEY6</accession>
<feature type="signal peptide" evidence="1">
    <location>
        <begin position="1"/>
        <end position="21"/>
    </location>
</feature>
<evidence type="ECO:0000259" key="3">
    <source>
        <dbReference type="Pfam" id="PF14508"/>
    </source>
</evidence>
<dbReference type="InterPro" id="IPR014718">
    <property type="entry name" value="GH-type_carb-bd"/>
</dbReference>
<dbReference type="InterPro" id="IPR019563">
    <property type="entry name" value="GH97_catalytic"/>
</dbReference>
<organism evidence="5 6">
    <name type="scientific">Sandaracinobacter neustonicus</name>
    <dbReference type="NCBI Taxonomy" id="1715348"/>
    <lineage>
        <taxon>Bacteria</taxon>
        <taxon>Pseudomonadati</taxon>
        <taxon>Pseudomonadota</taxon>
        <taxon>Alphaproteobacteria</taxon>
        <taxon>Sphingomonadales</taxon>
        <taxon>Sphingosinicellaceae</taxon>
        <taxon>Sandaracinobacter</taxon>
    </lineage>
</organism>
<dbReference type="Pfam" id="PF14508">
    <property type="entry name" value="GH97_N"/>
    <property type="match status" value="1"/>
</dbReference>
<dbReference type="PANTHER" id="PTHR35803:SF1">
    <property type="entry name" value="GLUCAN 1,4-ALPHA-GLUCOSIDASE SUSB"/>
    <property type="match status" value="1"/>
</dbReference>
<dbReference type="GO" id="GO:0016787">
    <property type="term" value="F:hydrolase activity"/>
    <property type="evidence" value="ECO:0007669"/>
    <property type="project" value="UniProtKB-KW"/>
</dbReference>
<dbReference type="InterPro" id="IPR013785">
    <property type="entry name" value="Aldolase_TIM"/>
</dbReference>
<feature type="domain" description="Glycosyl-hydrolase 97 N-terminal" evidence="3">
    <location>
        <begin position="27"/>
        <end position="275"/>
    </location>
</feature>
<dbReference type="EMBL" id="VFSU01000032">
    <property type="protein sequence ID" value="TPE59132.1"/>
    <property type="molecule type" value="Genomic_DNA"/>
</dbReference>
<feature type="domain" description="Glycosyl-hydrolase 97 C-terminal oligomerisation" evidence="4">
    <location>
        <begin position="569"/>
        <end position="670"/>
    </location>
</feature>
<name>A0A501XEY6_9SPHN</name>
<evidence type="ECO:0000313" key="5">
    <source>
        <dbReference type="EMBL" id="TPE59132.1"/>
    </source>
</evidence>
<feature type="domain" description="Glycosyl-hydrolase 97 catalytic" evidence="2">
    <location>
        <begin position="294"/>
        <end position="477"/>
    </location>
</feature>
<dbReference type="RefSeq" id="WP_140929267.1">
    <property type="nucleotide sequence ID" value="NZ_VFSU01000032.1"/>
</dbReference>
<dbReference type="Gene3D" id="2.70.98.10">
    <property type="match status" value="1"/>
</dbReference>
<dbReference type="Proteomes" id="UP000319897">
    <property type="component" value="Unassembled WGS sequence"/>
</dbReference>
<dbReference type="OrthoDB" id="57532at2"/>
<evidence type="ECO:0000313" key="6">
    <source>
        <dbReference type="Proteomes" id="UP000319897"/>
    </source>
</evidence>
<dbReference type="Pfam" id="PF14509">
    <property type="entry name" value="GH97_C"/>
    <property type="match status" value="1"/>
</dbReference>
<comment type="caution">
    <text evidence="5">The sequence shown here is derived from an EMBL/GenBank/DDBJ whole genome shotgun (WGS) entry which is preliminary data.</text>
</comment>
<proteinExistence type="predicted"/>
<feature type="chain" id="PRO_5021233183" evidence="1">
    <location>
        <begin position="22"/>
        <end position="673"/>
    </location>
</feature>
<dbReference type="GO" id="GO:0030246">
    <property type="term" value="F:carbohydrate binding"/>
    <property type="evidence" value="ECO:0007669"/>
    <property type="project" value="InterPro"/>
</dbReference>
<dbReference type="SUPFAM" id="SSF51445">
    <property type="entry name" value="(Trans)glycosidases"/>
    <property type="match status" value="1"/>
</dbReference>
<sequence length="673" mass="75383">MRNLIWLLAGLFLLGAARAEATPETLLSPSGHLSFTIDTDGDGRPLWSLAREGGAVVNPSRLGFILGDAPKLERNFEIVEAVRSSADSRWEQPWGERRFVTDRHNELLVMLREKTPLKRLLRLRVRLFDDGLGFRIEFPEQPNLKTARIVEELTEFDLAQPGTAWWIPGGQWNRYEYLYNRTPIAEVGQAHTPITFRDNAGLHLAIHEAALLDYAGMWLQRVEGQRFRSQLSPSGTGPAVVRDLPFATPWRVMLVAPDAAKLYAASDLILNLNEPSKLPDIGRWFTPHKYVGVWWEMHLDKSSWATGPKLGATTENTRRYIDFAAANGFRSVLVEGWNPGWDGDWFGTGDAFIFTRPTPWFDLEGLSAYARRKGVRIMGHHETAGNIKVYEAQLAPALDLYARLGVDSVKTGYVADAGGIQAADGSFQWHDGQVMSRHHLKVVEEAATRRIAVNPHEPIKDTGLRRTWPNWVSREGARGMEYNAWGDPKNPPDHEINLIFTRMLSGPMDYTPGILSLKGKGGTPIPSTMARQLALYVLIYSPIQMAADLPENYARHPGPFRFIRDVPADWDETRMLAGEVGEYALIARKDRNSQDWYVGGGTDEQPHELELPLGFLKDGRRYEAQIYADGPAADFRTEGRSDIAISKRVVTSADRIAVRMGAGGGVAIRFRAL</sequence>
<gene>
    <name evidence="5" type="ORF">FJQ54_15195</name>
</gene>
<dbReference type="Gene3D" id="3.20.20.70">
    <property type="entry name" value="Aldolase class I"/>
    <property type="match status" value="1"/>
</dbReference>
<keyword evidence="1" id="KW-0732">Signal</keyword>
<dbReference type="AlphaFoldDB" id="A0A501XEY6"/>
<dbReference type="Pfam" id="PF10566">
    <property type="entry name" value="Glyco_hydro_97"/>
    <property type="match status" value="1"/>
</dbReference>
<protein>
    <submittedName>
        <fullName evidence="5">Glycoside hydrolase family 97 protein</fullName>
    </submittedName>
</protein>
<dbReference type="InterPro" id="IPR052720">
    <property type="entry name" value="Glycosyl_hydrolase_97"/>
</dbReference>
<evidence type="ECO:0000259" key="4">
    <source>
        <dbReference type="Pfam" id="PF14509"/>
    </source>
</evidence>
<keyword evidence="6" id="KW-1185">Reference proteome</keyword>
<dbReference type="InterPro" id="IPR029483">
    <property type="entry name" value="GH97_C"/>
</dbReference>
<dbReference type="InterPro" id="IPR017853">
    <property type="entry name" value="GH"/>
</dbReference>